<dbReference type="EMBL" id="FOMH01000008">
    <property type="protein sequence ID" value="SFD48754.1"/>
    <property type="molecule type" value="Genomic_DNA"/>
</dbReference>
<protein>
    <submittedName>
        <fullName evidence="1">Uncharacterized protein</fullName>
    </submittedName>
</protein>
<dbReference type="STRING" id="739143.SAMN05216297_108168"/>
<accession>A0A1I1SQM2</accession>
<name>A0A1I1SQM2_9FLAO</name>
<dbReference type="RefSeq" id="WP_091495225.1">
    <property type="nucleotide sequence ID" value="NZ_FOMH01000008.1"/>
</dbReference>
<evidence type="ECO:0000313" key="2">
    <source>
        <dbReference type="Proteomes" id="UP000199672"/>
    </source>
</evidence>
<organism evidence="1 2">
    <name type="scientific">Flavobacterium phragmitis</name>
    <dbReference type="NCBI Taxonomy" id="739143"/>
    <lineage>
        <taxon>Bacteria</taxon>
        <taxon>Pseudomonadati</taxon>
        <taxon>Bacteroidota</taxon>
        <taxon>Flavobacteriia</taxon>
        <taxon>Flavobacteriales</taxon>
        <taxon>Flavobacteriaceae</taxon>
        <taxon>Flavobacterium</taxon>
    </lineage>
</organism>
<reference evidence="2" key="1">
    <citation type="submission" date="2016-10" db="EMBL/GenBank/DDBJ databases">
        <authorList>
            <person name="Varghese N."/>
            <person name="Submissions S."/>
        </authorList>
    </citation>
    <scope>NUCLEOTIDE SEQUENCE [LARGE SCALE GENOMIC DNA]</scope>
    <source>
        <strain evidence="2">CGMCC 1.10370</strain>
    </source>
</reference>
<gene>
    <name evidence="1" type="ORF">SAMN05216297_108168</name>
</gene>
<sequence>MKKVFSFTMIMLLLLVSFQQALIIVHFKLNQKSIEKEFCVNKTKPELQCHGKCHLKKELEKSDNNSDLELTSISKKIDIVLNSDIGFFCSLIKEINSRKVLIYKETGQTEPCLEIFVPPPIC</sequence>
<keyword evidence="2" id="KW-1185">Reference proteome</keyword>
<dbReference type="Proteomes" id="UP000199672">
    <property type="component" value="Unassembled WGS sequence"/>
</dbReference>
<dbReference type="OrthoDB" id="980645at2"/>
<proteinExistence type="predicted"/>
<dbReference type="AlphaFoldDB" id="A0A1I1SQM2"/>
<evidence type="ECO:0000313" key="1">
    <source>
        <dbReference type="EMBL" id="SFD48754.1"/>
    </source>
</evidence>